<comment type="caution">
    <text evidence="12">The sequence shown here is derived from an EMBL/GenBank/DDBJ whole genome shotgun (WGS) entry which is preliminary data.</text>
</comment>
<gene>
    <name evidence="12" type="ORF">BCR33DRAFT_572646</name>
</gene>
<dbReference type="Gene3D" id="3.80.10.10">
    <property type="entry name" value="Ribonuclease Inhibitor"/>
    <property type="match status" value="1"/>
</dbReference>
<sequence>MYGEIPKTIGQLKRLKVLQLQLNKFSGELPIELGNLPRIKSIYLNNNRFYGELNASIFEGLTTLSQLALNRNQFSGPFPTSFLSILRFRKLRLENNYFDTTPHWHEYPTHLKFSLRMGLKQYRFRPQKEGTPPQQILPDYTEFPETHSIHPTHVANPSDR</sequence>
<keyword evidence="4" id="KW-0433">Leucine-rich repeat</keyword>
<evidence type="ECO:0000313" key="12">
    <source>
        <dbReference type="EMBL" id="ORY29943.1"/>
    </source>
</evidence>
<evidence type="ECO:0000256" key="1">
    <source>
        <dbReference type="ARBA" id="ARBA00004236"/>
    </source>
</evidence>
<evidence type="ECO:0000256" key="9">
    <source>
        <dbReference type="ARBA" id="ARBA00023170"/>
    </source>
</evidence>
<keyword evidence="5" id="KW-0812">Transmembrane</keyword>
<keyword evidence="9" id="KW-0675">Receptor</keyword>
<reference evidence="12 13" key="1">
    <citation type="submission" date="2016-07" db="EMBL/GenBank/DDBJ databases">
        <title>Pervasive Adenine N6-methylation of Active Genes in Fungi.</title>
        <authorList>
            <consortium name="DOE Joint Genome Institute"/>
            <person name="Mondo S.J."/>
            <person name="Dannebaum R.O."/>
            <person name="Kuo R.C."/>
            <person name="Labutti K."/>
            <person name="Haridas S."/>
            <person name="Kuo A."/>
            <person name="Salamov A."/>
            <person name="Ahrendt S.R."/>
            <person name="Lipzen A."/>
            <person name="Sullivan W."/>
            <person name="Andreopoulos W.B."/>
            <person name="Clum A."/>
            <person name="Lindquist E."/>
            <person name="Daum C."/>
            <person name="Ramamoorthy G.K."/>
            <person name="Gryganskyi A."/>
            <person name="Culley D."/>
            <person name="Magnuson J.K."/>
            <person name="James T.Y."/>
            <person name="O'Malley M.A."/>
            <person name="Stajich J.E."/>
            <person name="Spatafora J.W."/>
            <person name="Visel A."/>
            <person name="Grigoriev I.V."/>
        </authorList>
    </citation>
    <scope>NUCLEOTIDE SEQUENCE [LARGE SCALE GENOMIC DNA]</scope>
    <source>
        <strain evidence="12 13">JEL800</strain>
    </source>
</reference>
<evidence type="ECO:0000256" key="10">
    <source>
        <dbReference type="ARBA" id="ARBA00023180"/>
    </source>
</evidence>
<keyword evidence="3" id="KW-1003">Cell membrane</keyword>
<dbReference type="Pfam" id="PF00560">
    <property type="entry name" value="LRR_1"/>
    <property type="match status" value="1"/>
</dbReference>
<name>A0A1Y2B543_9FUNG</name>
<dbReference type="STRING" id="329046.A0A1Y2B543"/>
<evidence type="ECO:0000256" key="8">
    <source>
        <dbReference type="ARBA" id="ARBA00023136"/>
    </source>
</evidence>
<keyword evidence="10" id="KW-0325">Glycoprotein</keyword>
<dbReference type="GO" id="GO:0005886">
    <property type="term" value="C:plasma membrane"/>
    <property type="evidence" value="ECO:0007669"/>
    <property type="project" value="UniProtKB-SubCell"/>
</dbReference>
<keyword evidence="7" id="KW-1133">Transmembrane helix</keyword>
<keyword evidence="6" id="KW-0677">Repeat</keyword>
<dbReference type="GO" id="GO:0012505">
    <property type="term" value="C:endomembrane system"/>
    <property type="evidence" value="ECO:0007669"/>
    <property type="project" value="UniProtKB-SubCell"/>
</dbReference>
<evidence type="ECO:0000256" key="7">
    <source>
        <dbReference type="ARBA" id="ARBA00022989"/>
    </source>
</evidence>
<evidence type="ECO:0000256" key="4">
    <source>
        <dbReference type="ARBA" id="ARBA00022614"/>
    </source>
</evidence>
<dbReference type="PANTHER" id="PTHR27004">
    <property type="entry name" value="RECEPTOR-LIKE PROTEIN 12 ISOFORM X1"/>
    <property type="match status" value="1"/>
</dbReference>
<dbReference type="OrthoDB" id="676979at2759"/>
<proteinExistence type="predicted"/>
<evidence type="ECO:0000313" key="13">
    <source>
        <dbReference type="Proteomes" id="UP000193642"/>
    </source>
</evidence>
<evidence type="ECO:0000256" key="3">
    <source>
        <dbReference type="ARBA" id="ARBA00022475"/>
    </source>
</evidence>
<dbReference type="SUPFAM" id="SSF52058">
    <property type="entry name" value="L domain-like"/>
    <property type="match status" value="1"/>
</dbReference>
<dbReference type="InterPro" id="IPR032675">
    <property type="entry name" value="LRR_dom_sf"/>
</dbReference>
<dbReference type="InterPro" id="IPR001611">
    <property type="entry name" value="Leu-rich_rpt"/>
</dbReference>
<dbReference type="EMBL" id="MCGO01000085">
    <property type="protein sequence ID" value="ORY29943.1"/>
    <property type="molecule type" value="Genomic_DNA"/>
</dbReference>
<organism evidence="12 13">
    <name type="scientific">Rhizoclosmatium globosum</name>
    <dbReference type="NCBI Taxonomy" id="329046"/>
    <lineage>
        <taxon>Eukaryota</taxon>
        <taxon>Fungi</taxon>
        <taxon>Fungi incertae sedis</taxon>
        <taxon>Chytridiomycota</taxon>
        <taxon>Chytridiomycota incertae sedis</taxon>
        <taxon>Chytridiomycetes</taxon>
        <taxon>Chytridiales</taxon>
        <taxon>Chytriomycetaceae</taxon>
        <taxon>Rhizoclosmatium</taxon>
    </lineage>
</organism>
<evidence type="ECO:0000256" key="2">
    <source>
        <dbReference type="ARBA" id="ARBA00004479"/>
    </source>
</evidence>
<keyword evidence="13" id="KW-1185">Reference proteome</keyword>
<dbReference type="PANTHER" id="PTHR27004:SF203">
    <property type="entry name" value="LEUCINE-RICH REPEAT-CONTAINING N-TERMINAL PLANT-TYPE DOMAIN-CONTAINING PROTEIN"/>
    <property type="match status" value="1"/>
</dbReference>
<evidence type="ECO:0000256" key="5">
    <source>
        <dbReference type="ARBA" id="ARBA00022692"/>
    </source>
</evidence>
<keyword evidence="8" id="KW-0472">Membrane</keyword>
<evidence type="ECO:0000256" key="11">
    <source>
        <dbReference type="ARBA" id="ARBA00037847"/>
    </source>
</evidence>
<dbReference type="Proteomes" id="UP000193642">
    <property type="component" value="Unassembled WGS sequence"/>
</dbReference>
<evidence type="ECO:0000256" key="6">
    <source>
        <dbReference type="ARBA" id="ARBA00022737"/>
    </source>
</evidence>
<protein>
    <submittedName>
        <fullName evidence="12">L domain-like protein</fullName>
    </submittedName>
</protein>
<dbReference type="AlphaFoldDB" id="A0A1Y2B543"/>
<comment type="subcellular location">
    <subcellularLocation>
        <location evidence="1">Cell membrane</location>
    </subcellularLocation>
    <subcellularLocation>
        <location evidence="11">Endomembrane system</location>
        <topology evidence="11">Single-pass membrane protein</topology>
    </subcellularLocation>
    <subcellularLocation>
        <location evidence="2">Membrane</location>
        <topology evidence="2">Single-pass type I membrane protein</topology>
    </subcellularLocation>
</comment>
<accession>A0A1Y2B543</accession>